<reference evidence="3 4" key="1">
    <citation type="journal article" date="2016" name="Sci. Rep.">
        <title>Draft genome sequencing and secretome analysis of fungal phytopathogen Ascochyta rabiei provides insight into the necrotrophic effector repertoire.</title>
        <authorList>
            <person name="Verma S."/>
            <person name="Gazara R.K."/>
            <person name="Nizam S."/>
            <person name="Parween S."/>
            <person name="Chattopadhyay D."/>
            <person name="Verma P.K."/>
        </authorList>
    </citation>
    <scope>NUCLEOTIDE SEQUENCE [LARGE SCALE GENOMIC DNA]</scope>
    <source>
        <strain evidence="3 4">ArDII</strain>
    </source>
</reference>
<dbReference type="Proteomes" id="UP000076837">
    <property type="component" value="Unassembled WGS sequence"/>
</dbReference>
<name>A0A163J844_DIDRA</name>
<keyword evidence="4" id="KW-1185">Reference proteome</keyword>
<gene>
    <name evidence="3" type="ORF">ST47_g2633</name>
</gene>
<dbReference type="GO" id="GO:0016757">
    <property type="term" value="F:glycosyltransferase activity"/>
    <property type="evidence" value="ECO:0007669"/>
    <property type="project" value="UniProtKB-ARBA"/>
</dbReference>
<organism evidence="3 4">
    <name type="scientific">Didymella rabiei</name>
    <name type="common">Chickpea ascochyta blight fungus</name>
    <name type="synonym">Mycosphaerella rabiei</name>
    <dbReference type="NCBI Taxonomy" id="5454"/>
    <lineage>
        <taxon>Eukaryota</taxon>
        <taxon>Fungi</taxon>
        <taxon>Dikarya</taxon>
        <taxon>Ascomycota</taxon>
        <taxon>Pezizomycotina</taxon>
        <taxon>Dothideomycetes</taxon>
        <taxon>Pleosporomycetidae</taxon>
        <taxon>Pleosporales</taxon>
        <taxon>Pleosporineae</taxon>
        <taxon>Didymellaceae</taxon>
        <taxon>Ascochyta</taxon>
    </lineage>
</organism>
<feature type="compositionally biased region" description="Basic and acidic residues" evidence="1">
    <location>
        <begin position="434"/>
        <end position="448"/>
    </location>
</feature>
<accession>A0A163J844</accession>
<dbReference type="SUPFAM" id="SSF53756">
    <property type="entry name" value="UDP-Glycosyltransferase/glycogen phosphorylase"/>
    <property type="match status" value="1"/>
</dbReference>
<proteinExistence type="predicted"/>
<dbReference type="AlphaFoldDB" id="A0A163J844"/>
<dbReference type="InterPro" id="IPR050426">
    <property type="entry name" value="Glycosyltransferase_28"/>
</dbReference>
<evidence type="ECO:0000259" key="2">
    <source>
        <dbReference type="Pfam" id="PF06722"/>
    </source>
</evidence>
<evidence type="ECO:0000256" key="1">
    <source>
        <dbReference type="SAM" id="MobiDB-lite"/>
    </source>
</evidence>
<dbReference type="STRING" id="5454.A0A163J844"/>
<dbReference type="InterPro" id="IPR010610">
    <property type="entry name" value="EryCIII-like_C"/>
</dbReference>
<evidence type="ECO:0000313" key="4">
    <source>
        <dbReference type="Proteomes" id="UP000076837"/>
    </source>
</evidence>
<dbReference type="PANTHER" id="PTHR48050">
    <property type="entry name" value="STEROL 3-BETA-GLUCOSYLTRANSFERASE"/>
    <property type="match status" value="1"/>
</dbReference>
<feature type="region of interest" description="Disordered" evidence="1">
    <location>
        <begin position="433"/>
        <end position="470"/>
    </location>
</feature>
<keyword evidence="3" id="KW-0808">Transferase</keyword>
<evidence type="ECO:0000313" key="3">
    <source>
        <dbReference type="EMBL" id="KZM26207.1"/>
    </source>
</evidence>
<comment type="caution">
    <text evidence="3">The sequence shown here is derived from an EMBL/GenBank/DDBJ whole genome shotgun (WGS) entry which is preliminary data.</text>
</comment>
<dbReference type="EMBL" id="JYNV01000112">
    <property type="protein sequence ID" value="KZM26207.1"/>
    <property type="molecule type" value="Genomic_DNA"/>
</dbReference>
<feature type="domain" description="Erythromycin biosynthesis protein CIII-like C-terminal" evidence="2">
    <location>
        <begin position="298"/>
        <end position="416"/>
    </location>
</feature>
<dbReference type="PANTHER" id="PTHR48050:SF13">
    <property type="entry name" value="STEROL 3-BETA-GLUCOSYLTRANSFERASE UGT80A2"/>
    <property type="match status" value="1"/>
</dbReference>
<protein>
    <submittedName>
        <fullName evidence="3">Transferase</fullName>
    </submittedName>
</protein>
<dbReference type="Gene3D" id="3.40.50.2000">
    <property type="entry name" value="Glycogen Phosphorylase B"/>
    <property type="match status" value="2"/>
</dbReference>
<sequence>MASTPAFSHMEKITTIAEGLIQLGYPIIFLTGPDFKDHIESIGATYVPIEGKGFGMMAEDKMATFLSLQGDELEIFAFNTIFIDEIPAQHRTLQRTFNEVREKYGQEQPLIYIADCTFGGLAPVMLGVPGIRPDAAMSIGLAPYPAASNDTFPFRSGRHPDTSADSKQIHFEAQQAQYISYPDSEWNKHTREVLEKMGATRSSPSMFDMFVAASDVYLQYGVPEFEYPRSDLRPNLKFTGAPVNVGIAERALPEWWGDVLEAKKAGKHIVAVTSSTVVFDNNVLIIPALEALKDRDDVLVIATLVTSDVEQLEFKIPENARVTKFFPLDLALPEVSVLITNGGYGTIQQALRAGVPMIVSGVGQDKSHTGALINYIGNGIYHAVHQTNSEILSVAFAEILKNQTYRVKSEAIAQEYKKYNAIEIADAQIQQYGERTDAHSSNGKEVKQIEFPTPDPGADVPPQEWPSLRE</sequence>
<dbReference type="Pfam" id="PF06722">
    <property type="entry name" value="EryCIII-like_C"/>
    <property type="match status" value="1"/>
</dbReference>
<dbReference type="OrthoDB" id="5835829at2759"/>